<dbReference type="AlphaFoldDB" id="A0A4R7RI52"/>
<evidence type="ECO:0000313" key="2">
    <source>
        <dbReference type="EMBL" id="TDU62465.1"/>
    </source>
</evidence>
<dbReference type="Pfam" id="PF04230">
    <property type="entry name" value="PS_pyruv_trans"/>
    <property type="match status" value="1"/>
</dbReference>
<keyword evidence="2" id="KW-0808">Transferase</keyword>
<reference evidence="2 3" key="1">
    <citation type="submission" date="2019-03" db="EMBL/GenBank/DDBJ databases">
        <title>Genomic Encyclopedia of Archaeal and Bacterial Type Strains, Phase II (KMG-II): from individual species to whole genera.</title>
        <authorList>
            <person name="Goeker M."/>
        </authorList>
    </citation>
    <scope>NUCLEOTIDE SEQUENCE [LARGE SCALE GENOMIC DNA]</scope>
    <source>
        <strain evidence="2 3">ATCC 25309</strain>
    </source>
</reference>
<proteinExistence type="predicted"/>
<dbReference type="OrthoDB" id="5093983at2"/>
<gene>
    <name evidence="2" type="ORF">EI77_04733</name>
</gene>
<evidence type="ECO:0000259" key="1">
    <source>
        <dbReference type="Pfam" id="PF04230"/>
    </source>
</evidence>
<dbReference type="RefSeq" id="WP_133797665.1">
    <property type="nucleotide sequence ID" value="NZ_SOCA01000022.1"/>
</dbReference>
<evidence type="ECO:0000313" key="3">
    <source>
        <dbReference type="Proteomes" id="UP000295662"/>
    </source>
</evidence>
<keyword evidence="3" id="KW-1185">Reference proteome</keyword>
<name>A0A4R7RI52_9BACT</name>
<accession>A0A4R7RI52</accession>
<feature type="domain" description="Polysaccharide pyruvyl transferase" evidence="1">
    <location>
        <begin position="38"/>
        <end position="340"/>
    </location>
</feature>
<organism evidence="2 3">
    <name type="scientific">Prosthecobacter fusiformis</name>
    <dbReference type="NCBI Taxonomy" id="48464"/>
    <lineage>
        <taxon>Bacteria</taxon>
        <taxon>Pseudomonadati</taxon>
        <taxon>Verrucomicrobiota</taxon>
        <taxon>Verrucomicrobiia</taxon>
        <taxon>Verrucomicrobiales</taxon>
        <taxon>Verrucomicrobiaceae</taxon>
        <taxon>Prosthecobacter</taxon>
    </lineage>
</organism>
<comment type="caution">
    <text evidence="2">The sequence shown here is derived from an EMBL/GenBank/DDBJ whole genome shotgun (WGS) entry which is preliminary data.</text>
</comment>
<dbReference type="InterPro" id="IPR007345">
    <property type="entry name" value="Polysacch_pyruvyl_Trfase"/>
</dbReference>
<sequence length="416" mass="46028">MNRRHFLTTSLAAVLAPIAAQEGRVPRIILRSSWQTVNIGDIAHTPGVLALLEKHLPHVEVRLWPSKVDNGVDEMLMKRFPKLIILKKEDLKQAFEECDFLLHGSGPSLVAQNDVVKWSKATGKPYGVYGITVSAQSSTVSNAGAPTTIEVLNGAKFAFFRDSVSLEGVKANGCTCPIMEFGPDGAFATDLRDDEKALAFLKEHNLEEGKFLCCIGRMRNTPYWKMKPGHKFDEAKHKRNEAMKEHDLAPLRQAIIEVVKQTDMKVLLCPEDSSQMEINKENFYDKLPEDVKAKVVWKSTYWLTGEALSTYVRSAGLFGAEMHSPIMCIGNGIPAIVCRWTEQTSKGLMWRDIGLGEWLFNMDEESEIPGIVPAVVAMAKDPAAAKAKALKGQAVVHERQRLTMEIVGKSAQAAVG</sequence>
<dbReference type="Proteomes" id="UP000295662">
    <property type="component" value="Unassembled WGS sequence"/>
</dbReference>
<dbReference type="GO" id="GO:0016740">
    <property type="term" value="F:transferase activity"/>
    <property type="evidence" value="ECO:0007669"/>
    <property type="project" value="UniProtKB-KW"/>
</dbReference>
<protein>
    <submittedName>
        <fullName evidence="2">Polysaccharide pyruvyl transferase</fullName>
    </submittedName>
</protein>
<dbReference type="EMBL" id="SOCA01000022">
    <property type="protein sequence ID" value="TDU62465.1"/>
    <property type="molecule type" value="Genomic_DNA"/>
</dbReference>